<evidence type="ECO:0000313" key="1">
    <source>
        <dbReference type="EMBL" id="GAA3704163.1"/>
    </source>
</evidence>
<accession>A0ABP7DGB0</accession>
<dbReference type="EMBL" id="BAABDS010000010">
    <property type="protein sequence ID" value="GAA3704163.1"/>
    <property type="molecule type" value="Genomic_DNA"/>
</dbReference>
<keyword evidence="2" id="KW-1185">Reference proteome</keyword>
<evidence type="ECO:0000313" key="2">
    <source>
        <dbReference type="Proteomes" id="UP001501479"/>
    </source>
</evidence>
<sequence>MNQVAQLRPTGALSTEGQAMQSLVLFMTGELLPEMIFNWPNGANRIEQNLQGAAQVYARQLSGKGFTPALIRTALQAELESGRDFMPTPIQLANRCQQLQGGQQGSQRAPATSRISPAAIRLCAESQLYQDGKPTTPEAVDQAARQLTAEKRAQGVEISGGEW</sequence>
<proteinExistence type="predicted"/>
<comment type="caution">
    <text evidence="1">The sequence shown here is derived from an EMBL/GenBank/DDBJ whole genome shotgun (WGS) entry which is preliminary data.</text>
</comment>
<dbReference type="RefSeq" id="WP_344962776.1">
    <property type="nucleotide sequence ID" value="NZ_BAABDS010000010.1"/>
</dbReference>
<organism evidence="1 2">
    <name type="scientific">Oceanisphaera sediminis</name>
    <dbReference type="NCBI Taxonomy" id="981381"/>
    <lineage>
        <taxon>Bacteria</taxon>
        <taxon>Pseudomonadati</taxon>
        <taxon>Pseudomonadota</taxon>
        <taxon>Gammaproteobacteria</taxon>
        <taxon>Aeromonadales</taxon>
        <taxon>Aeromonadaceae</taxon>
        <taxon>Oceanisphaera</taxon>
    </lineage>
</organism>
<reference evidence="2" key="1">
    <citation type="journal article" date="2019" name="Int. J. Syst. Evol. Microbiol.">
        <title>The Global Catalogue of Microorganisms (GCM) 10K type strain sequencing project: providing services to taxonomists for standard genome sequencing and annotation.</title>
        <authorList>
            <consortium name="The Broad Institute Genomics Platform"/>
            <consortium name="The Broad Institute Genome Sequencing Center for Infectious Disease"/>
            <person name="Wu L."/>
            <person name="Ma J."/>
        </authorList>
    </citation>
    <scope>NUCLEOTIDE SEQUENCE [LARGE SCALE GENOMIC DNA]</scope>
    <source>
        <strain evidence="2">JCM 17329</strain>
    </source>
</reference>
<gene>
    <name evidence="1" type="ORF">GCM10022421_08740</name>
</gene>
<protein>
    <submittedName>
        <fullName evidence="1">Uncharacterized protein</fullName>
    </submittedName>
</protein>
<name>A0ABP7DGB0_9GAMM</name>
<dbReference type="Proteomes" id="UP001501479">
    <property type="component" value="Unassembled WGS sequence"/>
</dbReference>